<organism evidence="7 8">
    <name type="scientific">Lutzomyia longipalpis</name>
    <name type="common">Sand fly</name>
    <dbReference type="NCBI Taxonomy" id="7200"/>
    <lineage>
        <taxon>Eukaryota</taxon>
        <taxon>Metazoa</taxon>
        <taxon>Ecdysozoa</taxon>
        <taxon>Arthropoda</taxon>
        <taxon>Hexapoda</taxon>
        <taxon>Insecta</taxon>
        <taxon>Pterygota</taxon>
        <taxon>Neoptera</taxon>
        <taxon>Endopterygota</taxon>
        <taxon>Diptera</taxon>
        <taxon>Nematocera</taxon>
        <taxon>Psychodoidea</taxon>
        <taxon>Psychodidae</taxon>
        <taxon>Lutzomyia</taxon>
        <taxon>Lutzomyia</taxon>
    </lineage>
</organism>
<keyword evidence="1" id="KW-1015">Disulfide bond</keyword>
<dbReference type="GO" id="GO:0006508">
    <property type="term" value="P:proteolysis"/>
    <property type="evidence" value="ECO:0007669"/>
    <property type="project" value="UniProtKB-KW"/>
</dbReference>
<evidence type="ECO:0000256" key="4">
    <source>
        <dbReference type="SAM" id="SignalP"/>
    </source>
</evidence>
<keyword evidence="3" id="KW-0378">Hydrolase</keyword>
<dbReference type="EMBL" id="AJWK01032485">
    <property type="status" value="NOT_ANNOTATED_CDS"/>
    <property type="molecule type" value="Genomic_DNA"/>
</dbReference>
<accession>A0A1B0CWI7</accession>
<reference evidence="7" key="3">
    <citation type="submission" date="2020-05" db="UniProtKB">
        <authorList>
            <consortium name="EnsemblMetazoa"/>
        </authorList>
    </citation>
    <scope>IDENTIFICATION</scope>
    <source>
        <strain evidence="7">Jacobina</strain>
    </source>
</reference>
<evidence type="ECO:0000256" key="1">
    <source>
        <dbReference type="ARBA" id="ARBA00023157"/>
    </source>
</evidence>
<protein>
    <submittedName>
        <fullName evidence="6">Putative trypsin-1</fullName>
    </submittedName>
</protein>
<dbReference type="VEuPathDB" id="VectorBase:LLONM1_007612"/>
<dbReference type="AlphaFoldDB" id="A0A1B0CWI7"/>
<dbReference type="SUPFAM" id="SSF50494">
    <property type="entry name" value="Trypsin-like serine proteases"/>
    <property type="match status" value="1"/>
</dbReference>
<dbReference type="InterPro" id="IPR001254">
    <property type="entry name" value="Trypsin_dom"/>
</dbReference>
<dbReference type="PROSITE" id="PS00134">
    <property type="entry name" value="TRYPSIN_HIS"/>
    <property type="match status" value="1"/>
</dbReference>
<proteinExistence type="inferred from homology"/>
<dbReference type="PANTHER" id="PTHR24252:SF7">
    <property type="entry name" value="HYALIN"/>
    <property type="match status" value="1"/>
</dbReference>
<dbReference type="InterPro" id="IPR009003">
    <property type="entry name" value="Peptidase_S1_PA"/>
</dbReference>
<keyword evidence="8" id="KW-1185">Reference proteome</keyword>
<dbReference type="InterPro" id="IPR043504">
    <property type="entry name" value="Peptidase_S1_PA_chymotrypsin"/>
</dbReference>
<keyword evidence="4" id="KW-0732">Signal</keyword>
<dbReference type="PROSITE" id="PS00135">
    <property type="entry name" value="TRYPSIN_SER"/>
    <property type="match status" value="1"/>
</dbReference>
<dbReference type="InterPro" id="IPR001314">
    <property type="entry name" value="Peptidase_S1A"/>
</dbReference>
<keyword evidence="3" id="KW-0720">Serine protease</keyword>
<dbReference type="EMBL" id="GITU01009534">
    <property type="protein sequence ID" value="MBC1178237.1"/>
    <property type="molecule type" value="Transcribed_RNA"/>
</dbReference>
<dbReference type="Proteomes" id="UP000092461">
    <property type="component" value="Unassembled WGS sequence"/>
</dbReference>
<evidence type="ECO:0000313" key="6">
    <source>
        <dbReference type="EMBL" id="MBC1178237.1"/>
    </source>
</evidence>
<dbReference type="PANTHER" id="PTHR24252">
    <property type="entry name" value="ACROSIN-RELATED"/>
    <property type="match status" value="1"/>
</dbReference>
<dbReference type="GO" id="GO:0004252">
    <property type="term" value="F:serine-type endopeptidase activity"/>
    <property type="evidence" value="ECO:0007669"/>
    <property type="project" value="InterPro"/>
</dbReference>
<dbReference type="VEuPathDB" id="VectorBase:LLOJ009371"/>
<name>A0A1B0CWI7_LUTLO</name>
<dbReference type="FunFam" id="2.40.10.10:FF:000068">
    <property type="entry name" value="transmembrane protease serine 2"/>
    <property type="match status" value="1"/>
</dbReference>
<feature type="signal peptide" evidence="4">
    <location>
        <begin position="1"/>
        <end position="16"/>
    </location>
</feature>
<evidence type="ECO:0000313" key="8">
    <source>
        <dbReference type="Proteomes" id="UP000092461"/>
    </source>
</evidence>
<feature type="domain" description="Peptidase S1" evidence="5">
    <location>
        <begin position="30"/>
        <end position="270"/>
    </location>
</feature>
<dbReference type="PRINTS" id="PR00722">
    <property type="entry name" value="CHYMOTRYPSIN"/>
</dbReference>
<evidence type="ECO:0000259" key="5">
    <source>
        <dbReference type="PROSITE" id="PS50240"/>
    </source>
</evidence>
<dbReference type="Pfam" id="PF00089">
    <property type="entry name" value="Trypsin"/>
    <property type="match status" value="1"/>
</dbReference>
<dbReference type="EnsemblMetazoa" id="LLOJ009371-RA">
    <property type="protein sequence ID" value="LLOJ009371-PA"/>
    <property type="gene ID" value="LLOJ009371"/>
</dbReference>
<reference evidence="8" key="1">
    <citation type="submission" date="2012-05" db="EMBL/GenBank/DDBJ databases">
        <title>Whole Genome Assembly of Lutzomyia longipalpis.</title>
        <authorList>
            <person name="Richards S."/>
            <person name="Qu C."/>
            <person name="Dillon R."/>
            <person name="Worley K."/>
            <person name="Scherer S."/>
            <person name="Batterton M."/>
            <person name="Taylor A."/>
            <person name="Hawes A."/>
            <person name="Hernandez B."/>
            <person name="Kovar C."/>
            <person name="Mandapat C."/>
            <person name="Pham C."/>
            <person name="Qu C."/>
            <person name="Jing C."/>
            <person name="Bess C."/>
            <person name="Bandaranaike D."/>
            <person name="Ngo D."/>
            <person name="Ongeri F."/>
            <person name="Arias F."/>
            <person name="Lara F."/>
            <person name="Weissenberger G."/>
            <person name="Kamau G."/>
            <person name="Han H."/>
            <person name="Shen H."/>
            <person name="Dinh H."/>
            <person name="Khalil I."/>
            <person name="Jones J."/>
            <person name="Shafer J."/>
            <person name="Jayaseelan J."/>
            <person name="Quiroz J."/>
            <person name="Blankenburg K."/>
            <person name="Nguyen L."/>
            <person name="Jackson L."/>
            <person name="Francisco L."/>
            <person name="Tang L.-Y."/>
            <person name="Pu L.-L."/>
            <person name="Perales L."/>
            <person name="Lorensuhewa L."/>
            <person name="Munidasa M."/>
            <person name="Coyle M."/>
            <person name="Taylor M."/>
            <person name="Puazo M."/>
            <person name="Firestine M."/>
            <person name="Scheel M."/>
            <person name="Javaid M."/>
            <person name="Wang M."/>
            <person name="Li M."/>
            <person name="Tabassum N."/>
            <person name="Saada N."/>
            <person name="Osuji N."/>
            <person name="Aqrawi P."/>
            <person name="Fu Q."/>
            <person name="Thornton R."/>
            <person name="Raj R."/>
            <person name="Goodspeed R."/>
            <person name="Mata R."/>
            <person name="Najjar R."/>
            <person name="Gubbala S."/>
            <person name="Lee S."/>
            <person name="Denson S."/>
            <person name="Patil S."/>
            <person name="Macmil S."/>
            <person name="Qi S."/>
            <person name="Matskevitch T."/>
            <person name="Palculict T."/>
            <person name="Mathew T."/>
            <person name="Vee V."/>
            <person name="Velamala V."/>
            <person name="Korchina V."/>
            <person name="Cai W."/>
            <person name="Liu W."/>
            <person name="Dai W."/>
            <person name="Zou X."/>
            <person name="Zhu Y."/>
            <person name="Zhang Y."/>
            <person name="Wu Y.-Q."/>
            <person name="Xin Y."/>
            <person name="Nazarath L."/>
            <person name="Kovar C."/>
            <person name="Han Y."/>
            <person name="Muzny D."/>
            <person name="Gibbs R."/>
        </authorList>
    </citation>
    <scope>NUCLEOTIDE SEQUENCE [LARGE SCALE GENOMIC DNA]</scope>
    <source>
        <strain evidence="8">Jacobina</strain>
    </source>
</reference>
<evidence type="ECO:0000313" key="7">
    <source>
        <dbReference type="EnsemblMetazoa" id="LLOJ009371-PA"/>
    </source>
</evidence>
<comment type="similarity">
    <text evidence="2">Belongs to the peptidase S1 family. CLIP subfamily.</text>
</comment>
<dbReference type="PROSITE" id="PS50240">
    <property type="entry name" value="TRYPSIN_DOM"/>
    <property type="match status" value="1"/>
</dbReference>
<reference evidence="6" key="2">
    <citation type="journal article" date="2020" name="BMC">
        <title>Leishmania infection induces a limited differential gene expression in the sand fly midgut.</title>
        <authorList>
            <person name="Coutinho-Abreu I.V."/>
            <person name="Serafim T.D."/>
            <person name="Meneses C."/>
            <person name="Kamhawi S."/>
            <person name="Oliveira F."/>
            <person name="Valenzuela J.G."/>
        </authorList>
    </citation>
    <scope>NUCLEOTIDE SEQUENCE</scope>
    <source>
        <strain evidence="6">Jacobina</strain>
        <tissue evidence="6">Midgut</tissue>
    </source>
</reference>
<dbReference type="Gene3D" id="2.40.10.10">
    <property type="entry name" value="Trypsin-like serine proteases"/>
    <property type="match status" value="1"/>
</dbReference>
<dbReference type="InterPro" id="IPR018114">
    <property type="entry name" value="TRYPSIN_HIS"/>
</dbReference>
<evidence type="ECO:0000256" key="2">
    <source>
        <dbReference type="ARBA" id="ARBA00024195"/>
    </source>
</evidence>
<dbReference type="CDD" id="cd00190">
    <property type="entry name" value="Tryp_SPc"/>
    <property type="match status" value="1"/>
</dbReference>
<keyword evidence="3" id="KW-0645">Protease</keyword>
<evidence type="ECO:0000256" key="3">
    <source>
        <dbReference type="RuleBase" id="RU363034"/>
    </source>
</evidence>
<sequence length="270" mass="27815">MKILVVLSTLLAASLAVPTLPLSSVGNGRIVGGVNALPGEFPYICSIQWVLLTASTHICGASVVNNNWVLTAAHCITEAPNIGRLEILCGKLNLAIVEPNQARVGVASHVLHESWVPGAVGPFDIALIRLAAPLVYNDWIQPVVFPAAGSHPSGVSQMIGWGSTSGGTIPTNPDILQKVNVPVVEYSACRAALEAIGGGADNVFDDTKICTGPLTGGISACSGDSGSPVLQGSTQIGIVSWGFMPCGSAGAPSVHTRVAHFITWINNIVN</sequence>
<dbReference type="SMART" id="SM00020">
    <property type="entry name" value="Tryp_SPc"/>
    <property type="match status" value="1"/>
</dbReference>
<dbReference type="InterPro" id="IPR033116">
    <property type="entry name" value="TRYPSIN_SER"/>
</dbReference>
<feature type="chain" id="PRO_5044555540" evidence="4">
    <location>
        <begin position="17"/>
        <end position="270"/>
    </location>
</feature>